<dbReference type="HOGENOM" id="CLU_045192_1_2_7"/>
<dbReference type="GO" id="GO:0046872">
    <property type="term" value="F:metal ion binding"/>
    <property type="evidence" value="ECO:0007669"/>
    <property type="project" value="UniProtKB-UniRule"/>
</dbReference>
<gene>
    <name evidence="9" type="primary">surE</name>
    <name evidence="11" type="ordered locus">DaAHT2_2449</name>
</gene>
<keyword evidence="6 9" id="KW-0479">Metal-binding</keyword>
<evidence type="ECO:0000256" key="1">
    <source>
        <dbReference type="ARBA" id="ARBA00000815"/>
    </source>
</evidence>
<dbReference type="STRING" id="589865.DaAHT2_2449"/>
<comment type="cofactor">
    <cofactor evidence="9">
        <name>a divalent metal cation</name>
        <dbReference type="ChEBI" id="CHEBI:60240"/>
    </cofactor>
    <text evidence="9">Binds 1 divalent metal cation per subunit.</text>
</comment>
<reference evidence="12" key="1">
    <citation type="submission" date="2010-02" db="EMBL/GenBank/DDBJ databases">
        <title>Complete sequence of Desulfurivibrio alkaliphilus AHT2.</title>
        <authorList>
            <consortium name="US DOE Joint Genome Institute"/>
            <person name="Pitluck S."/>
            <person name="Chertkov O."/>
            <person name="Detter J.C."/>
            <person name="Han C."/>
            <person name="Tapia R."/>
            <person name="Larimer F."/>
            <person name="Land M."/>
            <person name="Hauser L."/>
            <person name="Kyrpides N."/>
            <person name="Mikhailova N."/>
            <person name="Sorokin D.Y."/>
            <person name="Muyzer G."/>
            <person name="Woyke T."/>
        </authorList>
    </citation>
    <scope>NUCLEOTIDE SEQUENCE [LARGE SCALE GENOMIC DNA]</scope>
    <source>
        <strain evidence="12">DSM 19089 / UNIQEM U267 / AHT2</strain>
    </source>
</reference>
<evidence type="ECO:0000313" key="12">
    <source>
        <dbReference type="Proteomes" id="UP000001508"/>
    </source>
</evidence>
<evidence type="ECO:0000313" key="11">
    <source>
        <dbReference type="EMBL" id="ADH87114.1"/>
    </source>
</evidence>
<dbReference type="RefSeq" id="WP_013164626.1">
    <property type="nucleotide sequence ID" value="NC_014216.1"/>
</dbReference>
<dbReference type="Proteomes" id="UP000001508">
    <property type="component" value="Chromosome"/>
</dbReference>
<dbReference type="HAMAP" id="MF_00060">
    <property type="entry name" value="SurE"/>
    <property type="match status" value="1"/>
</dbReference>
<dbReference type="InterPro" id="IPR002828">
    <property type="entry name" value="SurE-like_Pase/nucleotidase"/>
</dbReference>
<feature type="binding site" evidence="9">
    <location>
        <position position="9"/>
    </location>
    <ligand>
        <name>a divalent metal cation</name>
        <dbReference type="ChEBI" id="CHEBI:60240"/>
    </ligand>
</feature>
<keyword evidence="12" id="KW-1185">Reference proteome</keyword>
<dbReference type="Gene3D" id="3.40.1210.10">
    <property type="entry name" value="Survival protein SurE-like phosphatase/nucleotidase"/>
    <property type="match status" value="1"/>
</dbReference>
<dbReference type="FunCoup" id="D6Z081">
    <property type="interactions" value="178"/>
</dbReference>
<sequence>MPLIMISNDDGVNAPGLRALADAMGSLGRVVVVAPEVDNSAVSHSLTMRRPLHIRQLAAGIFAVDGTPADCVMIGVNKLLDSRPDLVVSGINPGANLGDDINYSGTVSAAREGTMMGIPSLAVSLAAADGEGCLFAVAAARAREVAAEILERGLPPDTLFNLNVPNRPAAEIKGRRYTRQGRRHYENAIQETFDPWGRRHFWIGGGTPRWSKASETDVQAVASGYVSITPIHLDMTNHRALEVLQGTNEP</sequence>
<organism evidence="11 12">
    <name type="scientific">Desulfurivibrio alkaliphilus (strain DSM 19089 / UNIQEM U267 / AHT2)</name>
    <dbReference type="NCBI Taxonomy" id="589865"/>
    <lineage>
        <taxon>Bacteria</taxon>
        <taxon>Pseudomonadati</taxon>
        <taxon>Thermodesulfobacteriota</taxon>
        <taxon>Desulfobulbia</taxon>
        <taxon>Desulfobulbales</taxon>
        <taxon>Desulfobulbaceae</taxon>
        <taxon>Desulfurivibrio</taxon>
    </lineage>
</organism>
<evidence type="ECO:0000259" key="10">
    <source>
        <dbReference type="Pfam" id="PF01975"/>
    </source>
</evidence>
<dbReference type="Pfam" id="PF01975">
    <property type="entry name" value="SurE"/>
    <property type="match status" value="1"/>
</dbReference>
<keyword evidence="5 9" id="KW-0963">Cytoplasm</keyword>
<comment type="cofactor">
    <cofactor evidence="2">
        <name>Mg(2+)</name>
        <dbReference type="ChEBI" id="CHEBI:18420"/>
    </cofactor>
</comment>
<dbReference type="EC" id="3.1.3.5" evidence="9"/>
<dbReference type="NCBIfam" id="TIGR00087">
    <property type="entry name" value="surE"/>
    <property type="match status" value="1"/>
</dbReference>
<evidence type="ECO:0000256" key="9">
    <source>
        <dbReference type="HAMAP-Rule" id="MF_00060"/>
    </source>
</evidence>
<evidence type="ECO:0000256" key="2">
    <source>
        <dbReference type="ARBA" id="ARBA00001946"/>
    </source>
</evidence>
<comment type="subcellular location">
    <subcellularLocation>
        <location evidence="3 9">Cytoplasm</location>
    </subcellularLocation>
</comment>
<dbReference type="AlphaFoldDB" id="D6Z081"/>
<evidence type="ECO:0000256" key="7">
    <source>
        <dbReference type="ARBA" id="ARBA00022741"/>
    </source>
</evidence>
<feature type="binding site" evidence="9">
    <location>
        <position position="92"/>
    </location>
    <ligand>
        <name>a divalent metal cation</name>
        <dbReference type="ChEBI" id="CHEBI:60240"/>
    </ligand>
</feature>
<comment type="catalytic activity">
    <reaction evidence="1 9">
        <text>a ribonucleoside 5'-phosphate + H2O = a ribonucleoside + phosphate</text>
        <dbReference type="Rhea" id="RHEA:12484"/>
        <dbReference type="ChEBI" id="CHEBI:15377"/>
        <dbReference type="ChEBI" id="CHEBI:18254"/>
        <dbReference type="ChEBI" id="CHEBI:43474"/>
        <dbReference type="ChEBI" id="CHEBI:58043"/>
        <dbReference type="EC" id="3.1.3.5"/>
    </reaction>
</comment>
<dbReference type="SUPFAM" id="SSF64167">
    <property type="entry name" value="SurE-like"/>
    <property type="match status" value="1"/>
</dbReference>
<evidence type="ECO:0000256" key="6">
    <source>
        <dbReference type="ARBA" id="ARBA00022723"/>
    </source>
</evidence>
<evidence type="ECO:0000256" key="3">
    <source>
        <dbReference type="ARBA" id="ARBA00004496"/>
    </source>
</evidence>
<dbReference type="GO" id="GO:0000166">
    <property type="term" value="F:nucleotide binding"/>
    <property type="evidence" value="ECO:0007669"/>
    <property type="project" value="UniProtKB-KW"/>
</dbReference>
<proteinExistence type="inferred from homology"/>
<dbReference type="EMBL" id="CP001940">
    <property type="protein sequence ID" value="ADH87114.1"/>
    <property type="molecule type" value="Genomic_DNA"/>
</dbReference>
<comment type="similarity">
    <text evidence="4 9">Belongs to the SurE nucleotidase family.</text>
</comment>
<dbReference type="GO" id="GO:0008253">
    <property type="term" value="F:5'-nucleotidase activity"/>
    <property type="evidence" value="ECO:0007669"/>
    <property type="project" value="UniProtKB-UniRule"/>
</dbReference>
<keyword evidence="8 9" id="KW-0378">Hydrolase</keyword>
<dbReference type="InterPro" id="IPR036523">
    <property type="entry name" value="SurE-like_sf"/>
</dbReference>
<evidence type="ECO:0000256" key="4">
    <source>
        <dbReference type="ARBA" id="ARBA00011062"/>
    </source>
</evidence>
<protein>
    <recommendedName>
        <fullName evidence="9">5'-nucleotidase SurE</fullName>
        <ecNumber evidence="9">3.1.3.5</ecNumber>
    </recommendedName>
    <alternativeName>
        <fullName evidence="9">Nucleoside 5'-monophosphate phosphohydrolase</fullName>
    </alternativeName>
</protein>
<dbReference type="GO" id="GO:0004309">
    <property type="term" value="F:exopolyphosphatase activity"/>
    <property type="evidence" value="ECO:0007669"/>
    <property type="project" value="TreeGrafter"/>
</dbReference>
<feature type="binding site" evidence="9">
    <location>
        <position position="10"/>
    </location>
    <ligand>
        <name>a divalent metal cation</name>
        <dbReference type="ChEBI" id="CHEBI:60240"/>
    </ligand>
</feature>
<dbReference type="KEGG" id="dak:DaAHT2_2449"/>
<dbReference type="GO" id="GO:0008254">
    <property type="term" value="F:3'-nucleotidase activity"/>
    <property type="evidence" value="ECO:0007669"/>
    <property type="project" value="TreeGrafter"/>
</dbReference>
<keyword evidence="7 9" id="KW-0547">Nucleotide-binding</keyword>
<dbReference type="FunFam" id="3.40.1210.10:FF:000001">
    <property type="entry name" value="5'/3'-nucleotidase SurE"/>
    <property type="match status" value="1"/>
</dbReference>
<dbReference type="InParanoid" id="D6Z081"/>
<dbReference type="eggNOG" id="COG0496">
    <property type="taxonomic scope" value="Bacteria"/>
</dbReference>
<comment type="function">
    <text evidence="9">Nucleotidase that shows phosphatase activity on nucleoside 5'-monophosphates.</text>
</comment>
<dbReference type="GO" id="GO:0005737">
    <property type="term" value="C:cytoplasm"/>
    <property type="evidence" value="ECO:0007669"/>
    <property type="project" value="UniProtKB-SubCell"/>
</dbReference>
<evidence type="ECO:0000256" key="5">
    <source>
        <dbReference type="ARBA" id="ARBA00022490"/>
    </source>
</evidence>
<dbReference type="PANTHER" id="PTHR30457:SF12">
    <property type="entry name" value="5'_3'-NUCLEOTIDASE SURE"/>
    <property type="match status" value="1"/>
</dbReference>
<dbReference type="OrthoDB" id="9780815at2"/>
<feature type="domain" description="Survival protein SurE-like phosphatase/nucleotidase" evidence="10">
    <location>
        <begin position="4"/>
        <end position="186"/>
    </location>
</feature>
<dbReference type="NCBIfam" id="NF001490">
    <property type="entry name" value="PRK00346.1-4"/>
    <property type="match status" value="1"/>
</dbReference>
<dbReference type="InterPro" id="IPR030048">
    <property type="entry name" value="SurE"/>
</dbReference>
<dbReference type="PANTHER" id="PTHR30457">
    <property type="entry name" value="5'-NUCLEOTIDASE SURE"/>
    <property type="match status" value="1"/>
</dbReference>
<feature type="binding site" evidence="9">
    <location>
        <position position="40"/>
    </location>
    <ligand>
        <name>a divalent metal cation</name>
        <dbReference type="ChEBI" id="CHEBI:60240"/>
    </ligand>
</feature>
<name>D6Z081_DESAT</name>
<accession>D6Z081</accession>
<evidence type="ECO:0000256" key="8">
    <source>
        <dbReference type="ARBA" id="ARBA00022801"/>
    </source>
</evidence>